<dbReference type="OrthoDB" id="4291601at2"/>
<comment type="caution">
    <text evidence="1">The sequence shown here is derived from an EMBL/GenBank/DDBJ whole genome shotgun (WGS) entry which is preliminary data.</text>
</comment>
<evidence type="ECO:0000313" key="1">
    <source>
        <dbReference type="EMBL" id="PHQ52875.1"/>
    </source>
</evidence>
<protein>
    <submittedName>
        <fullName evidence="1">Uncharacterized protein</fullName>
    </submittedName>
</protein>
<dbReference type="EMBL" id="NHZO01000070">
    <property type="protein sequence ID" value="PHQ52875.1"/>
    <property type="molecule type" value="Genomic_DNA"/>
</dbReference>
<accession>A0A2G1XNP1</accession>
<name>A0A2G1XNP1_STRCJ</name>
<gene>
    <name evidence="1" type="ORF">BLA24_04735</name>
</gene>
<keyword evidence="2" id="KW-1185">Reference proteome</keyword>
<organism evidence="1 2">
    <name type="scientific">Streptomyces cinnamoneus</name>
    <name type="common">Streptoverticillium cinnamoneum</name>
    <dbReference type="NCBI Taxonomy" id="53446"/>
    <lineage>
        <taxon>Bacteria</taxon>
        <taxon>Bacillati</taxon>
        <taxon>Actinomycetota</taxon>
        <taxon>Actinomycetes</taxon>
        <taxon>Kitasatosporales</taxon>
        <taxon>Streptomycetaceae</taxon>
        <taxon>Streptomyces</taxon>
        <taxon>Streptomyces cinnamoneus group</taxon>
    </lineage>
</organism>
<dbReference type="AlphaFoldDB" id="A0A2G1XNP1"/>
<dbReference type="Proteomes" id="UP000222531">
    <property type="component" value="Unassembled WGS sequence"/>
</dbReference>
<reference evidence="1 2" key="1">
    <citation type="journal article" date="2017" name="Biochemistry">
        <title>Identification of the Biosynthetic Pathway for the Antibiotic Bicyclomycin.</title>
        <authorList>
            <person name="Patteson J."/>
            <person name="Cai W."/>
            <person name="Johnson R.A."/>
            <person name="Santa Maria K."/>
            <person name="Li B."/>
        </authorList>
    </citation>
    <scope>NUCLEOTIDE SEQUENCE [LARGE SCALE GENOMIC DNA]</scope>
    <source>
        <strain evidence="1 2">ATCC 21532</strain>
    </source>
</reference>
<dbReference type="RefSeq" id="WP_099197893.1">
    <property type="nucleotide sequence ID" value="NZ_JBIRXA010000007.1"/>
</dbReference>
<sequence length="79" mass="8685">MTYRIRMDPSLHHTYKGLPDEARRDFAVCLLDTLTDPIAHSAPYGIDDGIMRTIARGRVAGVILVGQDTVTLVQLTFAG</sequence>
<evidence type="ECO:0000313" key="2">
    <source>
        <dbReference type="Proteomes" id="UP000222531"/>
    </source>
</evidence>
<proteinExistence type="predicted"/>